<name>A0A5M3ZCN9_ASPTE</name>
<organism evidence="1 2">
    <name type="scientific">Aspergillus terreus</name>
    <dbReference type="NCBI Taxonomy" id="33178"/>
    <lineage>
        <taxon>Eukaryota</taxon>
        <taxon>Fungi</taxon>
        <taxon>Dikarya</taxon>
        <taxon>Ascomycota</taxon>
        <taxon>Pezizomycotina</taxon>
        <taxon>Eurotiomycetes</taxon>
        <taxon>Eurotiomycetidae</taxon>
        <taxon>Eurotiales</taxon>
        <taxon>Aspergillaceae</taxon>
        <taxon>Aspergillus</taxon>
        <taxon>Aspergillus subgen. Circumdati</taxon>
    </lineage>
</organism>
<protein>
    <submittedName>
        <fullName evidence="1">GPI anchored serine-threonine rich protein</fullName>
    </submittedName>
</protein>
<gene>
    <name evidence="1" type="ORF">ATEIFO6365_0010011000</name>
</gene>
<keyword evidence="2" id="KW-1185">Reference proteome</keyword>
<reference evidence="1 2" key="1">
    <citation type="submission" date="2020-01" db="EMBL/GenBank/DDBJ databases">
        <title>Aspergillus terreus IFO 6365 whole genome shotgun sequence.</title>
        <authorList>
            <person name="Kanamasa S."/>
            <person name="Takahashi H."/>
        </authorList>
    </citation>
    <scope>NUCLEOTIDE SEQUENCE [LARGE SCALE GENOMIC DNA]</scope>
    <source>
        <strain evidence="1 2">IFO 6365</strain>
    </source>
</reference>
<accession>A0A5M3ZCN9</accession>
<dbReference type="AlphaFoldDB" id="A0A5M3ZCN9"/>
<proteinExistence type="predicted"/>
<dbReference type="EMBL" id="BLJY01000010">
    <property type="protein sequence ID" value="GFF19337.1"/>
    <property type="molecule type" value="Genomic_DNA"/>
</dbReference>
<dbReference type="Proteomes" id="UP000452235">
    <property type="component" value="Unassembled WGS sequence"/>
</dbReference>
<evidence type="ECO:0000313" key="2">
    <source>
        <dbReference type="Proteomes" id="UP000452235"/>
    </source>
</evidence>
<evidence type="ECO:0000313" key="1">
    <source>
        <dbReference type="EMBL" id="GFF19337.1"/>
    </source>
</evidence>
<dbReference type="OrthoDB" id="2507140at2759"/>
<comment type="caution">
    <text evidence="1">The sequence shown here is derived from an EMBL/GenBank/DDBJ whole genome shotgun (WGS) entry which is preliminary data.</text>
</comment>
<sequence length="163" mass="16188">MHFHTAALAAVIGLAAASQSAASVPTGTSSSSSSAKCAAQSILDACLSSLKPQLDDCPPNNWKCLCEQSTNVLTCYNNCPDHADRFGVSQQTDSYCRAYRANSALYSSSSATRTSAASTTTATGPATTAASATASATASGGAGRLEGVVGVGSVMGVGLAVLL</sequence>